<keyword evidence="2" id="KW-1133">Transmembrane helix</keyword>
<protein>
    <submittedName>
        <fullName evidence="3">Uncharacterized protein</fullName>
    </submittedName>
</protein>
<dbReference type="InParanoid" id="E2AYW4"/>
<dbReference type="AlphaFoldDB" id="E2AYW4"/>
<keyword evidence="2" id="KW-0812">Transmembrane</keyword>
<keyword evidence="2" id="KW-0472">Membrane</keyword>
<feature type="compositionally biased region" description="Polar residues" evidence="1">
    <location>
        <begin position="51"/>
        <end position="66"/>
    </location>
</feature>
<evidence type="ECO:0000256" key="1">
    <source>
        <dbReference type="SAM" id="MobiDB-lite"/>
    </source>
</evidence>
<feature type="transmembrane region" description="Helical" evidence="2">
    <location>
        <begin position="288"/>
        <end position="307"/>
    </location>
</feature>
<evidence type="ECO:0000313" key="3">
    <source>
        <dbReference type="EMBL" id="EFN61380.1"/>
    </source>
</evidence>
<accession>E2AYW4</accession>
<name>E2AYW4_CAMFO</name>
<evidence type="ECO:0000256" key="2">
    <source>
        <dbReference type="SAM" id="Phobius"/>
    </source>
</evidence>
<evidence type="ECO:0000313" key="4">
    <source>
        <dbReference type="Proteomes" id="UP000000311"/>
    </source>
</evidence>
<keyword evidence="4" id="KW-1185">Reference proteome</keyword>
<organism evidence="4">
    <name type="scientific">Camponotus floridanus</name>
    <name type="common">Florida carpenter ant</name>
    <dbReference type="NCBI Taxonomy" id="104421"/>
    <lineage>
        <taxon>Eukaryota</taxon>
        <taxon>Metazoa</taxon>
        <taxon>Ecdysozoa</taxon>
        <taxon>Arthropoda</taxon>
        <taxon>Hexapoda</taxon>
        <taxon>Insecta</taxon>
        <taxon>Pterygota</taxon>
        <taxon>Neoptera</taxon>
        <taxon>Endopterygota</taxon>
        <taxon>Hymenoptera</taxon>
        <taxon>Apocrita</taxon>
        <taxon>Aculeata</taxon>
        <taxon>Formicoidea</taxon>
        <taxon>Formicidae</taxon>
        <taxon>Formicinae</taxon>
        <taxon>Camponotus</taxon>
    </lineage>
</organism>
<reference evidence="3 4" key="1">
    <citation type="journal article" date="2010" name="Science">
        <title>Genomic comparison of the ants Camponotus floridanus and Harpegnathos saltator.</title>
        <authorList>
            <person name="Bonasio R."/>
            <person name="Zhang G."/>
            <person name="Ye C."/>
            <person name="Mutti N.S."/>
            <person name="Fang X."/>
            <person name="Qin N."/>
            <person name="Donahue G."/>
            <person name="Yang P."/>
            <person name="Li Q."/>
            <person name="Li C."/>
            <person name="Zhang P."/>
            <person name="Huang Z."/>
            <person name="Berger S.L."/>
            <person name="Reinberg D."/>
            <person name="Wang J."/>
            <person name="Liebig J."/>
        </authorList>
    </citation>
    <scope>NUCLEOTIDE SEQUENCE [LARGE SCALE GENOMIC DNA]</scope>
    <source>
        <strain evidence="4">C129</strain>
    </source>
</reference>
<dbReference type="EMBL" id="GL444010">
    <property type="protein sequence ID" value="EFN61380.1"/>
    <property type="molecule type" value="Genomic_DNA"/>
</dbReference>
<dbReference type="Proteomes" id="UP000000311">
    <property type="component" value="Unassembled WGS sequence"/>
</dbReference>
<feature type="region of interest" description="Disordered" evidence="1">
    <location>
        <begin position="29"/>
        <end position="67"/>
    </location>
</feature>
<sequence>MASGSLTRERVSSTITAVASSTVLCEEATEVETHHQQTAATTMGVAEDETPSSLTSSHPNTNNPNQEGLHKISRLDLVLSCLEFQDKIKTRFLISYQGNTKTKTVKIISLGCTGGLGHPRCVNPTVQCFRKITQWDCDCKYAIANIVMLPYSFLNIRIVIASQKIIYLIHRKFLLALFEICLRQKGRGNLKIQPVCLLENRRTRILVGITSLLEIKLINSDARRGCSSNTHNQRASVLFPALLLIQPENTNLILIQATMLRWFPVYRKSIANNYASSIDFCFLTVKPIRMLIIDMILISLIAFVLAIKSDMVKDNGSVRKIGLQREMEPHFMLVRDVLYVQSQQSSSKSVLTNISTSGTIPKTKTVKIISLVKIIGSQKN</sequence>
<proteinExistence type="predicted"/>
<gene>
    <name evidence="3" type="ORF">EAG_01368</name>
</gene>